<feature type="transmembrane region" description="Helical" evidence="7">
    <location>
        <begin position="422"/>
        <end position="441"/>
    </location>
</feature>
<dbReference type="AlphaFoldDB" id="L8JFI5"/>
<feature type="transmembrane region" description="Helical" evidence="7">
    <location>
        <begin position="34"/>
        <end position="51"/>
    </location>
</feature>
<evidence type="ECO:0000256" key="2">
    <source>
        <dbReference type="ARBA" id="ARBA00022448"/>
    </source>
</evidence>
<evidence type="ECO:0000313" key="9">
    <source>
        <dbReference type="Proteomes" id="UP000011134"/>
    </source>
</evidence>
<accession>L8JFI5</accession>
<dbReference type="RefSeq" id="WP_007464591.1">
    <property type="nucleotide sequence ID" value="NZ_AMZO01000009.1"/>
</dbReference>
<protein>
    <recommendedName>
        <fullName evidence="10">Efflux (PET) family inner membrane protein YccS</fullName>
    </recommendedName>
</protein>
<dbReference type="GO" id="GO:0005886">
    <property type="term" value="C:plasma membrane"/>
    <property type="evidence" value="ECO:0007669"/>
    <property type="project" value="UniProtKB-SubCell"/>
</dbReference>
<dbReference type="PATRIC" id="fig|1056511.3.peg.1725"/>
<gene>
    <name evidence="8" type="ORF">C942_04911</name>
</gene>
<dbReference type="Proteomes" id="UP000011134">
    <property type="component" value="Unassembled WGS sequence"/>
</dbReference>
<feature type="transmembrane region" description="Helical" evidence="7">
    <location>
        <begin position="105"/>
        <end position="123"/>
    </location>
</feature>
<feature type="transmembrane region" description="Helical" evidence="7">
    <location>
        <begin position="135"/>
        <end position="155"/>
    </location>
</feature>
<keyword evidence="5 7" id="KW-1133">Transmembrane helix</keyword>
<name>L8JFI5_9GAMM</name>
<keyword evidence="9" id="KW-1185">Reference proteome</keyword>
<comment type="subcellular location">
    <subcellularLocation>
        <location evidence="1">Cell membrane</location>
        <topology evidence="1">Multi-pass membrane protein</topology>
    </subcellularLocation>
</comment>
<evidence type="ECO:0000256" key="6">
    <source>
        <dbReference type="ARBA" id="ARBA00023136"/>
    </source>
</evidence>
<organism evidence="8 9">
    <name type="scientific">Photobacterium marinum</name>
    <dbReference type="NCBI Taxonomy" id="1056511"/>
    <lineage>
        <taxon>Bacteria</taxon>
        <taxon>Pseudomonadati</taxon>
        <taxon>Pseudomonadota</taxon>
        <taxon>Gammaproteobacteria</taxon>
        <taxon>Vibrionales</taxon>
        <taxon>Vibrionaceae</taxon>
        <taxon>Photobacterium</taxon>
    </lineage>
</organism>
<feature type="transmembrane region" description="Helical" evidence="7">
    <location>
        <begin position="58"/>
        <end position="76"/>
    </location>
</feature>
<feature type="transmembrane region" description="Helical" evidence="7">
    <location>
        <begin position="12"/>
        <end position="28"/>
    </location>
</feature>
<feature type="transmembrane region" description="Helical" evidence="7">
    <location>
        <begin position="398"/>
        <end position="417"/>
    </location>
</feature>
<dbReference type="Pfam" id="PF04632">
    <property type="entry name" value="FUSC"/>
    <property type="match status" value="1"/>
</dbReference>
<feature type="transmembrane region" description="Helical" evidence="7">
    <location>
        <begin position="447"/>
        <end position="465"/>
    </location>
</feature>
<dbReference type="GO" id="GO:0022857">
    <property type="term" value="F:transmembrane transporter activity"/>
    <property type="evidence" value="ECO:0007669"/>
    <property type="project" value="InterPro"/>
</dbReference>
<evidence type="ECO:0000256" key="7">
    <source>
        <dbReference type="SAM" id="Phobius"/>
    </source>
</evidence>
<dbReference type="PANTHER" id="PTHR30509:SF9">
    <property type="entry name" value="MULTIDRUG RESISTANCE PROTEIN MDTO"/>
    <property type="match status" value="1"/>
</dbReference>
<reference evidence="8 9" key="1">
    <citation type="submission" date="2012-12" db="EMBL/GenBank/DDBJ databases">
        <title>Genome Assembly of Photobacterium sp. AK15.</title>
        <authorList>
            <person name="Khatri I."/>
            <person name="Vaidya B."/>
            <person name="Srinivas T.N.R."/>
            <person name="Subramanian S."/>
            <person name="Pinnaka A."/>
        </authorList>
    </citation>
    <scope>NUCLEOTIDE SEQUENCE [LARGE SCALE GENOMIC DNA]</scope>
    <source>
        <strain evidence="8 9">AK15</strain>
    </source>
</reference>
<keyword evidence="2" id="KW-0813">Transport</keyword>
<keyword evidence="4 7" id="KW-0812">Transmembrane</keyword>
<dbReference type="EMBL" id="AMZO01000009">
    <property type="protein sequence ID" value="ELR66249.1"/>
    <property type="molecule type" value="Genomic_DNA"/>
</dbReference>
<evidence type="ECO:0000256" key="5">
    <source>
        <dbReference type="ARBA" id="ARBA00022989"/>
    </source>
</evidence>
<evidence type="ECO:0000256" key="3">
    <source>
        <dbReference type="ARBA" id="ARBA00022475"/>
    </source>
</evidence>
<keyword evidence="6 7" id="KW-0472">Membrane</keyword>
<evidence type="ECO:0000256" key="4">
    <source>
        <dbReference type="ARBA" id="ARBA00022692"/>
    </source>
</evidence>
<evidence type="ECO:0008006" key="10">
    <source>
        <dbReference type="Google" id="ProtNLM"/>
    </source>
</evidence>
<proteinExistence type="predicted"/>
<evidence type="ECO:0000256" key="1">
    <source>
        <dbReference type="ARBA" id="ARBA00004651"/>
    </source>
</evidence>
<sequence length="741" mass="83686">MISERCKLPLKVALALTLAIVSALWLGWDKPYWAAFAVIVMAATETSGHSLRKGRHRVLGTIAGVISAFVFVGLYAQQPLPFLLTFSLFAAVCVYLQTNPRNGYMWSITLMVCSLILVMGKLSGELTFNIAMLRLQETLLGVLCFTLVFSLLWPVSSRRLLHATLQGFFVEQQEKVSQSACFLAGEGERLKGLGFGDGMRFLSRIEDLLPAAMADSYHVSREIAAWQRFLVQLKKWALLCGHLSEACDLLDSSEIPGGQAELLALLAHIKQRFATAGHLLDLNSGKPNTAELPAVERIRLHADHDINPQYSGAILLLEQVLNQMDELSFELLVTLQEAVGQRHGNANSSNRYDKSVKPNGAEAWFRFDPERIYPALKTVIVVWVCIALWLYVPMPGGAMIVLLGVILGSVVFTLPFCNVKSLLYTMMAWSLVVLLQYVLLMPVFTEVWQLALFYFINAFGIWFVFWQPQQLLTKMLGSQLLVMMTMGAVQLTPQYDIQFALLQLLLIVVVMLVIFFVNQTFFSSQPEQVLLRQMSRVRHLFIWQLRLLGKQGHQQNRKQKVISKWLNNLILNQSSLHPVAVAEVATIRINWAGYPDVDTEKLSLVISRLYAVNLRLNSLRDSYQAYLAVQDEGSTSRRNADLDRWLANSVTALSNLLEKTNGLYCLQPTKEQLTQILSHLHLYRQEINSDSLLQLTLSREKASKLYQLVAALKLLLDELKQLNGLVSEVGFEQLRYRYFSL</sequence>
<feature type="transmembrane region" description="Helical" evidence="7">
    <location>
        <begin position="372"/>
        <end position="392"/>
    </location>
</feature>
<feature type="transmembrane region" description="Helical" evidence="7">
    <location>
        <begin position="497"/>
        <end position="517"/>
    </location>
</feature>
<keyword evidence="3" id="KW-1003">Cell membrane</keyword>
<dbReference type="InterPro" id="IPR006726">
    <property type="entry name" value="PHBA_efflux_AaeB/fusaric-R"/>
</dbReference>
<comment type="caution">
    <text evidence="8">The sequence shown here is derived from an EMBL/GenBank/DDBJ whole genome shotgun (WGS) entry which is preliminary data.</text>
</comment>
<dbReference type="OrthoDB" id="5750541at2"/>
<evidence type="ECO:0000313" key="8">
    <source>
        <dbReference type="EMBL" id="ELR66249.1"/>
    </source>
</evidence>
<feature type="transmembrane region" description="Helical" evidence="7">
    <location>
        <begin position="82"/>
        <end position="98"/>
    </location>
</feature>
<dbReference type="PANTHER" id="PTHR30509">
    <property type="entry name" value="P-HYDROXYBENZOIC ACID EFFLUX PUMP SUBUNIT-RELATED"/>
    <property type="match status" value="1"/>
</dbReference>